<dbReference type="SMART" id="SM00249">
    <property type="entry name" value="PHD"/>
    <property type="match status" value="2"/>
</dbReference>
<dbReference type="InterPro" id="IPR034732">
    <property type="entry name" value="EPHD"/>
</dbReference>
<keyword evidence="6" id="KW-0539">Nucleus</keyword>
<reference evidence="10 11" key="1">
    <citation type="journal article" date="2019" name="Front. Genet.">
        <title>Whole-Genome Sequencing of the Opportunistic Yeast Pathogen Candida inconspicua Uncovers Its Hybrid Origin.</title>
        <authorList>
            <person name="Mixao V."/>
            <person name="Hansen A.P."/>
            <person name="Saus E."/>
            <person name="Boekhout T."/>
            <person name="Lass-Florl C."/>
            <person name="Gabaldon T."/>
        </authorList>
    </citation>
    <scope>NUCLEOTIDE SEQUENCE [LARGE SCALE GENOMIC DNA]</scope>
    <source>
        <strain evidence="10 11">CBS 180</strain>
    </source>
</reference>
<dbReference type="PROSITE" id="PS50016">
    <property type="entry name" value="ZF_PHD_2"/>
    <property type="match status" value="1"/>
</dbReference>
<evidence type="ECO:0000256" key="4">
    <source>
        <dbReference type="ARBA" id="ARBA00022771"/>
    </source>
</evidence>
<dbReference type="GO" id="GO:0005634">
    <property type="term" value="C:nucleus"/>
    <property type="evidence" value="ECO:0007669"/>
    <property type="project" value="UniProtKB-SubCell"/>
</dbReference>
<dbReference type="InterPro" id="IPR019786">
    <property type="entry name" value="Zinc_finger_PHD-type_CS"/>
</dbReference>
<dbReference type="AlphaFoldDB" id="A0A4T0X0F1"/>
<feature type="domain" description="PHD-type" evidence="8">
    <location>
        <begin position="237"/>
        <end position="287"/>
    </location>
</feature>
<dbReference type="Pfam" id="PF10513">
    <property type="entry name" value="EPL1"/>
    <property type="match status" value="1"/>
</dbReference>
<accession>A0A4T0X0F1</accession>
<dbReference type="PANTHER" id="PTHR13793:SF107">
    <property type="entry name" value="BROMODOMAIN-CONTAINING PROTEIN HOMOLOG"/>
    <property type="match status" value="1"/>
</dbReference>
<dbReference type="PROSITE" id="PS51805">
    <property type="entry name" value="EPHD"/>
    <property type="match status" value="1"/>
</dbReference>
<evidence type="ECO:0000256" key="6">
    <source>
        <dbReference type="ARBA" id="ARBA00023242"/>
    </source>
</evidence>
<keyword evidence="3" id="KW-0677">Repeat</keyword>
<organism evidence="10 11">
    <name type="scientific">Pichia inconspicua</name>
    <dbReference type="NCBI Taxonomy" id="52247"/>
    <lineage>
        <taxon>Eukaryota</taxon>
        <taxon>Fungi</taxon>
        <taxon>Dikarya</taxon>
        <taxon>Ascomycota</taxon>
        <taxon>Saccharomycotina</taxon>
        <taxon>Pichiomycetes</taxon>
        <taxon>Pichiales</taxon>
        <taxon>Pichiaceae</taxon>
        <taxon>Pichia</taxon>
    </lineage>
</organism>
<keyword evidence="4 7" id="KW-0863">Zinc-finger</keyword>
<gene>
    <name evidence="10" type="ORF">CANINC_002905</name>
</gene>
<evidence type="ECO:0000313" key="11">
    <source>
        <dbReference type="Proteomes" id="UP000307173"/>
    </source>
</evidence>
<evidence type="ECO:0000313" key="10">
    <source>
        <dbReference type="EMBL" id="TID25515.1"/>
    </source>
</evidence>
<keyword evidence="5" id="KW-0862">Zinc</keyword>
<evidence type="ECO:0000259" key="8">
    <source>
        <dbReference type="PROSITE" id="PS50016"/>
    </source>
</evidence>
<protein>
    <recommendedName>
        <fullName evidence="12">PHD-type domain-containing protein</fullName>
    </recommendedName>
</protein>
<keyword evidence="2" id="KW-0479">Metal-binding</keyword>
<dbReference type="PANTHER" id="PTHR13793">
    <property type="entry name" value="PHD FINGER PROTEINS"/>
    <property type="match status" value="1"/>
</dbReference>
<dbReference type="STRING" id="52247.A0A4T0X0F1"/>
<dbReference type="Pfam" id="PF13831">
    <property type="entry name" value="PHD_2"/>
    <property type="match status" value="1"/>
</dbReference>
<dbReference type="GO" id="GO:0006357">
    <property type="term" value="P:regulation of transcription by RNA polymerase II"/>
    <property type="evidence" value="ECO:0007669"/>
    <property type="project" value="TreeGrafter"/>
</dbReference>
<dbReference type="InterPro" id="IPR050701">
    <property type="entry name" value="Histone_Mod_Regulator"/>
</dbReference>
<dbReference type="Proteomes" id="UP000307173">
    <property type="component" value="Unassembled WGS sequence"/>
</dbReference>
<evidence type="ECO:0000256" key="2">
    <source>
        <dbReference type="ARBA" id="ARBA00022723"/>
    </source>
</evidence>
<dbReference type="GO" id="GO:0008270">
    <property type="term" value="F:zinc ion binding"/>
    <property type="evidence" value="ECO:0007669"/>
    <property type="project" value="UniProtKB-KW"/>
</dbReference>
<comment type="subcellular location">
    <subcellularLocation>
        <location evidence="1">Nucleus</location>
    </subcellularLocation>
</comment>
<proteinExistence type="predicted"/>
<dbReference type="InterPro" id="IPR019542">
    <property type="entry name" value="Enhancer_polycomb-like_N"/>
</dbReference>
<feature type="domain" description="PHD-type" evidence="9">
    <location>
        <begin position="291"/>
        <end position="408"/>
    </location>
</feature>
<evidence type="ECO:0008006" key="12">
    <source>
        <dbReference type="Google" id="ProtNLM"/>
    </source>
</evidence>
<dbReference type="SUPFAM" id="SSF57903">
    <property type="entry name" value="FYVE/PHD zinc finger"/>
    <property type="match status" value="1"/>
</dbReference>
<dbReference type="FunFam" id="3.30.40.10:FF:000007">
    <property type="entry name" value="Bromodomain containing 1, isoform CRA_b"/>
    <property type="match status" value="1"/>
</dbReference>
<dbReference type="CDD" id="cd15492">
    <property type="entry name" value="PHD_BRPF_JADE_like"/>
    <property type="match status" value="1"/>
</dbReference>
<keyword evidence="11" id="KW-1185">Reference proteome</keyword>
<evidence type="ECO:0000256" key="7">
    <source>
        <dbReference type="PROSITE-ProRule" id="PRU00146"/>
    </source>
</evidence>
<dbReference type="InterPro" id="IPR001965">
    <property type="entry name" value="Znf_PHD"/>
</dbReference>
<dbReference type="InterPro" id="IPR011011">
    <property type="entry name" value="Znf_FYVE_PHD"/>
</dbReference>
<dbReference type="Pfam" id="PF13832">
    <property type="entry name" value="zf-HC5HC2H_2"/>
    <property type="match status" value="1"/>
</dbReference>
<evidence type="ECO:0000256" key="3">
    <source>
        <dbReference type="ARBA" id="ARBA00022737"/>
    </source>
</evidence>
<sequence length="696" mass="80780">MADHSLSEVVLPFSSADYNELQNPREEASYNQYYKDLDCEKLLHVYAYSNSAIYGKILQNTIGLDEFNAKQERVDSVRKNKLRVPSFRKLTKKTSVQDAYKNLPNQTLEKLGFYNINEDRIDAGIEKRTYLRPELARDKLTRGKLTSNSATFQTCYDMDETDLKFLKWINSTIVEKKNQLSNDQFEIIISFFEEKLYQILRVLPPTIKNRTVIDYQQHQLALLYGSDDGTGCTTQDDQACAVCNISYCDSSNSIVFCDGCDIAVHQDCYGVSFIPEGPWLCRRCLIARNVKEPCLFCPSTTGAFKQTDSGDWVHVLCALWTPELYFANPIYMEPIEGVSSIPKSRWRLLCYICKQKVGACIQCSKGSCFAAYHVTCAKRAGLYMKYKKGIKKAVNDKSSMVSYCDKHNPIEWNIDHDIKSGIEKTRLYFHTKNQKGTVTDYYDSNHTFVTKEEETELKKSESARFKWRLDSSVFVIPNIILKQLIQFMNSHKLPQIQYDVLCQISKYYTCKRQFLGKSLTKHPDVLNHASLAESTLESRKEAVEFFTKDVVCLKELSKMTLKRSRLERELTCSKLESALMVHDPKSFIFKNLIHFFIQHFEENPHDFNDFSIPKYAVKPSIYQIIKKVEMTDYVDVELLISDIEKFAEWLLSLELKATSPLMPLQKLFRIWQRYKKAKYALALKQFQCIDEFKELN</sequence>
<comment type="caution">
    <text evidence="10">The sequence shown here is derived from an EMBL/GenBank/DDBJ whole genome shotgun (WGS) entry which is preliminary data.</text>
</comment>
<evidence type="ECO:0000259" key="9">
    <source>
        <dbReference type="PROSITE" id="PS51805"/>
    </source>
</evidence>
<name>A0A4T0X0F1_9ASCO</name>
<dbReference type="InterPro" id="IPR019787">
    <property type="entry name" value="Znf_PHD-finger"/>
</dbReference>
<dbReference type="Gene3D" id="3.30.40.10">
    <property type="entry name" value="Zinc/RING finger domain, C3HC4 (zinc finger)"/>
    <property type="match status" value="2"/>
</dbReference>
<evidence type="ECO:0000256" key="1">
    <source>
        <dbReference type="ARBA" id="ARBA00004123"/>
    </source>
</evidence>
<dbReference type="EMBL" id="SELW01000481">
    <property type="protein sequence ID" value="TID25515.1"/>
    <property type="molecule type" value="Genomic_DNA"/>
</dbReference>
<dbReference type="PROSITE" id="PS01359">
    <property type="entry name" value="ZF_PHD_1"/>
    <property type="match status" value="1"/>
</dbReference>
<evidence type="ECO:0000256" key="5">
    <source>
        <dbReference type="ARBA" id="ARBA00022833"/>
    </source>
</evidence>
<dbReference type="InterPro" id="IPR013083">
    <property type="entry name" value="Znf_RING/FYVE/PHD"/>
</dbReference>
<dbReference type="OrthoDB" id="20839at2759"/>